<comment type="caution">
    <text evidence="1">The sequence shown here is derived from an EMBL/GenBank/DDBJ whole genome shotgun (WGS) entry which is preliminary data.</text>
</comment>
<sequence>MLPTSSTHRAWSLSLRVALWPACPSSGAALYRHLGRASRVPCPGLRRVWSPSGHRQQSRSLAQSRFQLSLGTSGSVKLLRMVFAPFVNTGPRRSLPPPPSQR</sequence>
<keyword evidence="2" id="KW-1185">Reference proteome</keyword>
<evidence type="ECO:0008006" key="3">
    <source>
        <dbReference type="Google" id="ProtNLM"/>
    </source>
</evidence>
<dbReference type="EMBL" id="JARUPT010001062">
    <property type="protein sequence ID" value="KAK0367838.1"/>
    <property type="molecule type" value="Genomic_DNA"/>
</dbReference>
<evidence type="ECO:0000313" key="1">
    <source>
        <dbReference type="EMBL" id="KAK0367838.1"/>
    </source>
</evidence>
<reference evidence="1" key="1">
    <citation type="submission" date="2023-04" db="EMBL/GenBank/DDBJ databases">
        <title>Colletotrichum limetticola genome sequence.</title>
        <authorList>
            <person name="Baroncelli R."/>
        </authorList>
    </citation>
    <scope>NUCLEOTIDE SEQUENCE</scope>
    <source>
        <strain evidence="1">KLA-Anderson</strain>
    </source>
</reference>
<evidence type="ECO:0000313" key="2">
    <source>
        <dbReference type="Proteomes" id="UP001169217"/>
    </source>
</evidence>
<name>A0ABQ9P6T1_9PEZI</name>
<gene>
    <name evidence="1" type="ORF">CLIM01_14806</name>
</gene>
<accession>A0ABQ9P6T1</accession>
<organism evidence="1 2">
    <name type="scientific">Colletotrichum limetticola</name>
    <dbReference type="NCBI Taxonomy" id="1209924"/>
    <lineage>
        <taxon>Eukaryota</taxon>
        <taxon>Fungi</taxon>
        <taxon>Dikarya</taxon>
        <taxon>Ascomycota</taxon>
        <taxon>Pezizomycotina</taxon>
        <taxon>Sordariomycetes</taxon>
        <taxon>Hypocreomycetidae</taxon>
        <taxon>Glomerellales</taxon>
        <taxon>Glomerellaceae</taxon>
        <taxon>Colletotrichum</taxon>
        <taxon>Colletotrichum acutatum species complex</taxon>
    </lineage>
</organism>
<protein>
    <recommendedName>
        <fullName evidence="3">Secreted protein</fullName>
    </recommendedName>
</protein>
<dbReference type="Proteomes" id="UP001169217">
    <property type="component" value="Unassembled WGS sequence"/>
</dbReference>
<proteinExistence type="predicted"/>